<dbReference type="InterPro" id="IPR012373">
    <property type="entry name" value="Ferrdict_sens_TM"/>
</dbReference>
<keyword evidence="1" id="KW-0472">Membrane</keyword>
<evidence type="ECO:0008006" key="4">
    <source>
        <dbReference type="Google" id="ProtNLM"/>
    </source>
</evidence>
<name>A0A518ARL6_9BACT</name>
<sequence>MSQHPHDNEVAPEIVSLIQRSFDAQLSSDEAEQLQQALKQHAAARALYLKQSRLVAHLVTAKQVTASSRKILESIHPVQDSADSADSQAELPIVRQPPVPSRHRFANRVSAAILALGVSLGCGVGILAATLVVMPPKFLPLPWNWRVDEEVVARIQNTKNLVWQPSESPYSLPTRGLRAGQQIRIAEGILELSYRSGVGITLEGPAVYELRSEQGGKLFVGKLSVVVPSETAPFHIETNSGRVQLSAGEFGVHASDHAAEGKVAVHALGASPLSTPVARYVTSKGLRRDILPGEICGSMKKGCCARARSPTFAIFRSTFPRITSDHLWSIRYRWVICLTTASPLRSTTR</sequence>
<evidence type="ECO:0000256" key="1">
    <source>
        <dbReference type="SAM" id="Phobius"/>
    </source>
</evidence>
<protein>
    <recommendedName>
        <fullName evidence="4">FecR protein</fullName>
    </recommendedName>
</protein>
<dbReference type="RefSeq" id="WP_145248470.1">
    <property type="nucleotide sequence ID" value="NZ_CP036278.1"/>
</dbReference>
<accession>A0A518ARL6</accession>
<keyword evidence="1" id="KW-1133">Transmembrane helix</keyword>
<dbReference type="AlphaFoldDB" id="A0A518ARL6"/>
<dbReference type="PANTHER" id="PTHR30273:SF2">
    <property type="entry name" value="PROTEIN FECR"/>
    <property type="match status" value="1"/>
</dbReference>
<evidence type="ECO:0000313" key="2">
    <source>
        <dbReference type="EMBL" id="QDU57358.1"/>
    </source>
</evidence>
<dbReference type="Proteomes" id="UP000315750">
    <property type="component" value="Chromosome"/>
</dbReference>
<keyword evidence="3" id="KW-1185">Reference proteome</keyword>
<reference evidence="2 3" key="1">
    <citation type="submission" date="2019-02" db="EMBL/GenBank/DDBJ databases">
        <title>Deep-cultivation of Planctomycetes and their phenomic and genomic characterization uncovers novel biology.</title>
        <authorList>
            <person name="Wiegand S."/>
            <person name="Jogler M."/>
            <person name="Boedeker C."/>
            <person name="Pinto D."/>
            <person name="Vollmers J."/>
            <person name="Rivas-Marin E."/>
            <person name="Kohn T."/>
            <person name="Peeters S.H."/>
            <person name="Heuer A."/>
            <person name="Rast P."/>
            <person name="Oberbeckmann S."/>
            <person name="Bunk B."/>
            <person name="Jeske O."/>
            <person name="Meyerdierks A."/>
            <person name="Storesund J.E."/>
            <person name="Kallscheuer N."/>
            <person name="Luecker S."/>
            <person name="Lage O.M."/>
            <person name="Pohl T."/>
            <person name="Merkel B.J."/>
            <person name="Hornburger P."/>
            <person name="Mueller R.-W."/>
            <person name="Bruemmer F."/>
            <person name="Labrenz M."/>
            <person name="Spormann A.M."/>
            <person name="Op den Camp H."/>
            <person name="Overmann J."/>
            <person name="Amann R."/>
            <person name="Jetten M.S.M."/>
            <person name="Mascher T."/>
            <person name="Medema M.H."/>
            <person name="Devos D.P."/>
            <person name="Kaster A.-K."/>
            <person name="Ovreas L."/>
            <person name="Rohde M."/>
            <person name="Galperin M.Y."/>
            <person name="Jogler C."/>
        </authorList>
    </citation>
    <scope>NUCLEOTIDE SEQUENCE [LARGE SCALE GENOMIC DNA]</scope>
    <source>
        <strain evidence="2 3">Pan181</strain>
    </source>
</reference>
<dbReference type="EMBL" id="CP036278">
    <property type="protein sequence ID" value="QDU57358.1"/>
    <property type="molecule type" value="Genomic_DNA"/>
</dbReference>
<gene>
    <name evidence="2" type="ORF">Pan181_35730</name>
</gene>
<organism evidence="2 3">
    <name type="scientific">Aeoliella mucimassa</name>
    <dbReference type="NCBI Taxonomy" id="2527972"/>
    <lineage>
        <taxon>Bacteria</taxon>
        <taxon>Pseudomonadati</taxon>
        <taxon>Planctomycetota</taxon>
        <taxon>Planctomycetia</taxon>
        <taxon>Pirellulales</taxon>
        <taxon>Lacipirellulaceae</taxon>
        <taxon>Aeoliella</taxon>
    </lineage>
</organism>
<evidence type="ECO:0000313" key="3">
    <source>
        <dbReference type="Proteomes" id="UP000315750"/>
    </source>
</evidence>
<dbReference type="KEGG" id="amuc:Pan181_35730"/>
<dbReference type="GO" id="GO:0016989">
    <property type="term" value="F:sigma factor antagonist activity"/>
    <property type="evidence" value="ECO:0007669"/>
    <property type="project" value="TreeGrafter"/>
</dbReference>
<feature type="transmembrane region" description="Helical" evidence="1">
    <location>
        <begin position="111"/>
        <end position="134"/>
    </location>
</feature>
<proteinExistence type="predicted"/>
<dbReference type="PANTHER" id="PTHR30273">
    <property type="entry name" value="PERIPLASMIC SIGNAL SENSOR AND SIGMA FACTOR ACTIVATOR FECR-RELATED"/>
    <property type="match status" value="1"/>
</dbReference>
<keyword evidence="1" id="KW-0812">Transmembrane</keyword>